<dbReference type="AlphaFoldDB" id="A0AAV7JSD5"/>
<gene>
    <name evidence="1" type="ORF">LOD99_5206</name>
</gene>
<keyword evidence="2" id="KW-1185">Reference proteome</keyword>
<evidence type="ECO:0000313" key="1">
    <source>
        <dbReference type="EMBL" id="KAI6651399.1"/>
    </source>
</evidence>
<reference evidence="1 2" key="1">
    <citation type="journal article" date="2023" name="BMC Biol.">
        <title>The compact genome of the sponge Oopsacas minuta (Hexactinellida) is lacking key metazoan core genes.</title>
        <authorList>
            <person name="Santini S."/>
            <person name="Schenkelaars Q."/>
            <person name="Jourda C."/>
            <person name="Duchesne M."/>
            <person name="Belahbib H."/>
            <person name="Rocher C."/>
            <person name="Selva M."/>
            <person name="Riesgo A."/>
            <person name="Vervoort M."/>
            <person name="Leys S.P."/>
            <person name="Kodjabachian L."/>
            <person name="Le Bivic A."/>
            <person name="Borchiellini C."/>
            <person name="Claverie J.M."/>
            <person name="Renard E."/>
        </authorList>
    </citation>
    <scope>NUCLEOTIDE SEQUENCE [LARGE SCALE GENOMIC DNA]</scope>
    <source>
        <strain evidence="1">SPO-2</strain>
    </source>
</reference>
<evidence type="ECO:0000313" key="2">
    <source>
        <dbReference type="Proteomes" id="UP001165289"/>
    </source>
</evidence>
<proteinExistence type="predicted"/>
<dbReference type="EMBL" id="JAKMXF010000304">
    <property type="protein sequence ID" value="KAI6651399.1"/>
    <property type="molecule type" value="Genomic_DNA"/>
</dbReference>
<accession>A0AAV7JSD5</accession>
<organism evidence="1 2">
    <name type="scientific">Oopsacas minuta</name>
    <dbReference type="NCBI Taxonomy" id="111878"/>
    <lineage>
        <taxon>Eukaryota</taxon>
        <taxon>Metazoa</taxon>
        <taxon>Porifera</taxon>
        <taxon>Hexactinellida</taxon>
        <taxon>Hexasterophora</taxon>
        <taxon>Lyssacinosida</taxon>
        <taxon>Leucopsacidae</taxon>
        <taxon>Oopsacas</taxon>
    </lineage>
</organism>
<sequence>MCNNFHLVVYGIPTTINVVEAWQRTLSLTVASHHPTIWKFCEALKIEQASIELKQAQYYSDTTTSKSKASLEKEFSMVILVMSYYTRPLLTSYDKMNTDHDRKKLIRLHKYATINYQPHQDF</sequence>
<protein>
    <submittedName>
        <fullName evidence="1">Uncharacterized protein</fullName>
    </submittedName>
</protein>
<name>A0AAV7JSD5_9METZ</name>
<dbReference type="Proteomes" id="UP001165289">
    <property type="component" value="Unassembled WGS sequence"/>
</dbReference>
<comment type="caution">
    <text evidence="1">The sequence shown here is derived from an EMBL/GenBank/DDBJ whole genome shotgun (WGS) entry which is preliminary data.</text>
</comment>